<evidence type="ECO:0000256" key="6">
    <source>
        <dbReference type="ARBA" id="ARBA00022692"/>
    </source>
</evidence>
<comment type="function">
    <text evidence="9">Converts cobyric acid to cobinamide by the addition of aminopropanol on the F carboxylic group.</text>
</comment>
<reference evidence="10 11" key="1">
    <citation type="journal article" date="2019" name="Int. J. Syst. Evol. Microbiol.">
        <title>The Global Catalogue of Microorganisms (GCM) 10K type strain sequencing project: providing services to taxonomists for standard genome sequencing and annotation.</title>
        <authorList>
            <consortium name="The Broad Institute Genomics Platform"/>
            <consortium name="The Broad Institute Genome Sequencing Center for Infectious Disease"/>
            <person name="Wu L."/>
            <person name="Ma J."/>
        </authorList>
    </citation>
    <scope>NUCLEOTIDE SEQUENCE [LARGE SCALE GENOMIC DNA]</scope>
    <source>
        <strain evidence="10 11">JCM 13249</strain>
    </source>
</reference>
<evidence type="ECO:0000256" key="5">
    <source>
        <dbReference type="ARBA" id="ARBA00022573"/>
    </source>
</evidence>
<keyword evidence="8 9" id="KW-0472">Membrane</keyword>
<dbReference type="NCBIfam" id="NF002276">
    <property type="entry name" value="PRK01209.1-4"/>
    <property type="match status" value="1"/>
</dbReference>
<dbReference type="HAMAP" id="MF_00024">
    <property type="entry name" value="CobD_CbiB"/>
    <property type="match status" value="1"/>
</dbReference>
<keyword evidence="4 9" id="KW-1003">Cell membrane</keyword>
<dbReference type="RefSeq" id="WP_344085580.1">
    <property type="nucleotide sequence ID" value="NZ_BAAALS010000026.1"/>
</dbReference>
<evidence type="ECO:0000256" key="2">
    <source>
        <dbReference type="ARBA" id="ARBA00004953"/>
    </source>
</evidence>
<proteinExistence type="inferred from homology"/>
<comment type="caution">
    <text evidence="9">Lacks conserved residue(s) required for the propagation of feature annotation.</text>
</comment>
<evidence type="ECO:0000256" key="3">
    <source>
        <dbReference type="ARBA" id="ARBA00006263"/>
    </source>
</evidence>
<comment type="pathway">
    <text evidence="2 9">Cofactor biosynthesis; adenosylcobalamin biosynthesis.</text>
</comment>
<name>A0ABN2KXS3_9ACTN</name>
<protein>
    <recommendedName>
        <fullName evidence="9">Cobalamin biosynthesis protein CobD</fullName>
    </recommendedName>
</protein>
<gene>
    <name evidence="9" type="primary">cobD</name>
    <name evidence="10" type="ORF">GCM10009681_45420</name>
</gene>
<dbReference type="InterPro" id="IPR004485">
    <property type="entry name" value="Cobalamin_biosynth_CobD/CbiB"/>
</dbReference>
<comment type="similarity">
    <text evidence="3 9">Belongs to the CobD/CbiB family.</text>
</comment>
<dbReference type="PANTHER" id="PTHR34308:SF1">
    <property type="entry name" value="COBALAMIN BIOSYNTHESIS PROTEIN CBIB"/>
    <property type="match status" value="1"/>
</dbReference>
<evidence type="ECO:0000256" key="1">
    <source>
        <dbReference type="ARBA" id="ARBA00004651"/>
    </source>
</evidence>
<dbReference type="EMBL" id="BAAALS010000026">
    <property type="protein sequence ID" value="GAA1769006.1"/>
    <property type="molecule type" value="Genomic_DNA"/>
</dbReference>
<comment type="caution">
    <text evidence="10">The sequence shown here is derived from an EMBL/GenBank/DDBJ whole genome shotgun (WGS) entry which is preliminary data.</text>
</comment>
<keyword evidence="11" id="KW-1185">Reference proteome</keyword>
<feature type="transmembrane region" description="Helical" evidence="9">
    <location>
        <begin position="297"/>
        <end position="318"/>
    </location>
</feature>
<sequence length="320" mass="32403">MSGRRAAGPIADAVGVLAGFLLDRAVGDSRRWHPVAGFGRAAGALERRVYADSRAAGARFAAVAVGAPVAVAAVAAYATRRRPVARAALVAATTWAVLGGESLRREAGVMAGALERDDLPAARRRLPHLCGRDPAGLDAAGLARATVESVAENTSDAVVAPLVWGALAGLPGLVGYRAVNTLDAMVGHRGPRYGRFGTASARADDAANLLPSRLTAALTVVAAPGVAGSPAAAARVWRRDGHRHPSPNSGHCEAAAAGALGVRLGGRNVYDGRVEERPTLGDGPPPGVADIRRAARLSGLVGAGAAAVAVAALLARGWRR</sequence>
<keyword evidence="5 9" id="KW-0169">Cobalamin biosynthesis</keyword>
<keyword evidence="7 9" id="KW-1133">Transmembrane helix</keyword>
<organism evidence="10 11">
    <name type="scientific">Luedemannella helvata</name>
    <dbReference type="NCBI Taxonomy" id="349315"/>
    <lineage>
        <taxon>Bacteria</taxon>
        <taxon>Bacillati</taxon>
        <taxon>Actinomycetota</taxon>
        <taxon>Actinomycetes</taxon>
        <taxon>Micromonosporales</taxon>
        <taxon>Micromonosporaceae</taxon>
        <taxon>Luedemannella</taxon>
    </lineage>
</organism>
<evidence type="ECO:0000256" key="9">
    <source>
        <dbReference type="HAMAP-Rule" id="MF_00024"/>
    </source>
</evidence>
<dbReference type="Pfam" id="PF03186">
    <property type="entry name" value="CobD_Cbib"/>
    <property type="match status" value="1"/>
</dbReference>
<keyword evidence="6 9" id="KW-0812">Transmembrane</keyword>
<accession>A0ABN2KXS3</accession>
<evidence type="ECO:0000256" key="4">
    <source>
        <dbReference type="ARBA" id="ARBA00022475"/>
    </source>
</evidence>
<comment type="subcellular location">
    <subcellularLocation>
        <location evidence="1 9">Cell membrane</location>
        <topology evidence="1 9">Multi-pass membrane protein</topology>
    </subcellularLocation>
</comment>
<evidence type="ECO:0000256" key="7">
    <source>
        <dbReference type="ARBA" id="ARBA00022989"/>
    </source>
</evidence>
<feature type="transmembrane region" description="Helical" evidence="9">
    <location>
        <begin position="56"/>
        <end position="78"/>
    </location>
</feature>
<dbReference type="Proteomes" id="UP001500655">
    <property type="component" value="Unassembled WGS sequence"/>
</dbReference>
<dbReference type="NCBIfam" id="TIGR00380">
    <property type="entry name" value="cobal_cbiB"/>
    <property type="match status" value="1"/>
</dbReference>
<evidence type="ECO:0000256" key="8">
    <source>
        <dbReference type="ARBA" id="ARBA00023136"/>
    </source>
</evidence>
<evidence type="ECO:0000313" key="10">
    <source>
        <dbReference type="EMBL" id="GAA1769006.1"/>
    </source>
</evidence>
<evidence type="ECO:0000313" key="11">
    <source>
        <dbReference type="Proteomes" id="UP001500655"/>
    </source>
</evidence>
<dbReference type="PANTHER" id="PTHR34308">
    <property type="entry name" value="COBALAMIN BIOSYNTHESIS PROTEIN CBIB"/>
    <property type="match status" value="1"/>
</dbReference>